<feature type="transmembrane region" description="Helical" evidence="6">
    <location>
        <begin position="149"/>
        <end position="170"/>
    </location>
</feature>
<name>A0A1H9U4B6_9BACI</name>
<dbReference type="GO" id="GO:0005886">
    <property type="term" value="C:plasma membrane"/>
    <property type="evidence" value="ECO:0007669"/>
    <property type="project" value="UniProtKB-SubCell"/>
</dbReference>
<evidence type="ECO:0000256" key="5">
    <source>
        <dbReference type="ARBA" id="ARBA00023136"/>
    </source>
</evidence>
<evidence type="ECO:0000256" key="3">
    <source>
        <dbReference type="ARBA" id="ARBA00022692"/>
    </source>
</evidence>
<feature type="transmembrane region" description="Helical" evidence="6">
    <location>
        <begin position="190"/>
        <end position="213"/>
    </location>
</feature>
<proteinExistence type="predicted"/>
<dbReference type="OrthoDB" id="9772446at2"/>
<dbReference type="PANTHER" id="PTHR37821">
    <property type="entry name" value="AMINO ACID TRANSPORTER YUIF-RELATED"/>
    <property type="match status" value="1"/>
</dbReference>
<keyword evidence="5 6" id="KW-0472">Membrane</keyword>
<comment type="subcellular location">
    <subcellularLocation>
        <location evidence="1">Cell membrane</location>
        <topology evidence="1">Multi-pass membrane protein</topology>
    </subcellularLocation>
</comment>
<feature type="domain" description="Putative Na+/H+ antiporter N-terminal" evidence="8">
    <location>
        <begin position="2"/>
        <end position="87"/>
    </location>
</feature>
<gene>
    <name evidence="9" type="ORF">SAMN05444126_11276</name>
</gene>
<feature type="transmembrane region" description="Helical" evidence="6">
    <location>
        <begin position="234"/>
        <end position="254"/>
    </location>
</feature>
<protein>
    <recommendedName>
        <fullName evidence="11">Na+/H+ antiporter NhaC</fullName>
    </recommendedName>
</protein>
<evidence type="ECO:0000256" key="2">
    <source>
        <dbReference type="ARBA" id="ARBA00022475"/>
    </source>
</evidence>
<keyword evidence="2" id="KW-1003">Cell membrane</keyword>
<evidence type="ECO:0000259" key="8">
    <source>
        <dbReference type="Pfam" id="PF13726"/>
    </source>
</evidence>
<dbReference type="AlphaFoldDB" id="A0A1H9U4B6"/>
<dbReference type="Pfam" id="PF13726">
    <property type="entry name" value="Na_H_antiport_2"/>
    <property type="match status" value="1"/>
</dbReference>
<evidence type="ECO:0000256" key="6">
    <source>
        <dbReference type="SAM" id="Phobius"/>
    </source>
</evidence>
<feature type="transmembrane region" description="Helical" evidence="6">
    <location>
        <begin position="125"/>
        <end position="142"/>
    </location>
</feature>
<dbReference type="RefSeq" id="WP_093072948.1">
    <property type="nucleotide sequence ID" value="NZ_FOGV01000012.1"/>
</dbReference>
<dbReference type="PANTHER" id="PTHR37821:SF1">
    <property type="entry name" value="AMINO ACID TRANSPORTER YUIF-RELATED"/>
    <property type="match status" value="1"/>
</dbReference>
<organism evidence="9 10">
    <name type="scientific">Salisediminibacterium halotolerans</name>
    <dbReference type="NCBI Taxonomy" id="517425"/>
    <lineage>
        <taxon>Bacteria</taxon>
        <taxon>Bacillati</taxon>
        <taxon>Bacillota</taxon>
        <taxon>Bacilli</taxon>
        <taxon>Bacillales</taxon>
        <taxon>Bacillaceae</taxon>
        <taxon>Salisediminibacterium</taxon>
    </lineage>
</organism>
<evidence type="ECO:0000256" key="4">
    <source>
        <dbReference type="ARBA" id="ARBA00022989"/>
    </source>
</evidence>
<dbReference type="EMBL" id="FOGV01000012">
    <property type="protein sequence ID" value="SES04078.1"/>
    <property type="molecule type" value="Genomic_DNA"/>
</dbReference>
<dbReference type="InterPro" id="IPR018461">
    <property type="entry name" value="Na/H_Antiport_NhaC-like_C"/>
</dbReference>
<dbReference type="InterPro" id="IPR032813">
    <property type="entry name" value="Na_H_antiport_N"/>
</dbReference>
<feature type="transmembrane region" description="Helical" evidence="6">
    <location>
        <begin position="56"/>
        <end position="81"/>
    </location>
</feature>
<feature type="transmembrane region" description="Helical" evidence="6">
    <location>
        <begin position="369"/>
        <end position="394"/>
    </location>
</feature>
<keyword evidence="4 6" id="KW-1133">Transmembrane helix</keyword>
<evidence type="ECO:0008006" key="11">
    <source>
        <dbReference type="Google" id="ProtNLM"/>
    </source>
</evidence>
<sequence length="447" mass="47306">MNAVIVAVLIMIALSMARVHVVIALLIGAVAGGLTAGFSLTETVEIFSEGLGANAPIALSYGLLGAFALAITYTGLPNLMVQGAIKIVGKEDETRNKTMTKVLLLFILAIVASFSQNVIPVHIAFIPILIPPLLIVFNELALDRRAAAVSLTFGLKAPYILLPFGYGAIFHDTIATNMEESGLAIAAADIPQAVLLPVIGMVIGLAVALLYTYRKSRNYENLPLQDQPEEEQNDYTPVGITVGFVSVVVVLVTQVITEQMFFGALSGLVVLYLYFAVLHFQNAFSLQKTDELMTNGMKMLAFIGFVMITAGGFAEVIRESGHVEQLVGWTSVWFGDQLGLAALAMLIIGLFITIGIGSSFATIPIIAAIFVPMAASLGFSPMATIALIGTAGALGDAGSPVSDSTLGPTAGLNADGQHNHIWDTVVPTFIHFNIPLIIFGWLAAMVL</sequence>
<dbReference type="STRING" id="1464123.SAMN05444126_11276"/>
<feature type="transmembrane region" description="Helical" evidence="6">
    <location>
        <begin position="429"/>
        <end position="446"/>
    </location>
</feature>
<reference evidence="10" key="1">
    <citation type="submission" date="2016-10" db="EMBL/GenBank/DDBJ databases">
        <authorList>
            <person name="de Groot N.N."/>
        </authorList>
    </citation>
    <scope>NUCLEOTIDE SEQUENCE [LARGE SCALE GENOMIC DNA]</scope>
    <source>
        <strain evidence="10">10nlg</strain>
    </source>
</reference>
<feature type="transmembrane region" description="Helical" evidence="6">
    <location>
        <begin position="337"/>
        <end position="357"/>
    </location>
</feature>
<evidence type="ECO:0000259" key="7">
    <source>
        <dbReference type="Pfam" id="PF03553"/>
    </source>
</evidence>
<feature type="transmembrane region" description="Helical" evidence="6">
    <location>
        <begin position="260"/>
        <end position="278"/>
    </location>
</feature>
<feature type="transmembrane region" description="Helical" evidence="6">
    <location>
        <begin position="299"/>
        <end position="317"/>
    </location>
</feature>
<dbReference type="Proteomes" id="UP000199318">
    <property type="component" value="Unassembled WGS sequence"/>
</dbReference>
<dbReference type="InterPro" id="IPR052576">
    <property type="entry name" value="AA_Transporter-Related"/>
</dbReference>
<evidence type="ECO:0000313" key="9">
    <source>
        <dbReference type="EMBL" id="SES04078.1"/>
    </source>
</evidence>
<dbReference type="Pfam" id="PF03553">
    <property type="entry name" value="Na_H_antiporter"/>
    <property type="match status" value="1"/>
</dbReference>
<evidence type="ECO:0000256" key="1">
    <source>
        <dbReference type="ARBA" id="ARBA00004651"/>
    </source>
</evidence>
<evidence type="ECO:0000313" key="10">
    <source>
        <dbReference type="Proteomes" id="UP000199318"/>
    </source>
</evidence>
<comment type="caution">
    <text evidence="9">The sequence shown here is derived from an EMBL/GenBank/DDBJ whole genome shotgun (WGS) entry which is preliminary data.</text>
</comment>
<feature type="domain" description="Na+/H+ antiporter NhaC-like C-terminal" evidence="7">
    <location>
        <begin position="151"/>
        <end position="441"/>
    </location>
</feature>
<accession>A0A1H9U4B6</accession>
<feature type="transmembrane region" description="Helical" evidence="6">
    <location>
        <begin position="102"/>
        <end position="119"/>
    </location>
</feature>
<keyword evidence="3 6" id="KW-0812">Transmembrane</keyword>
<keyword evidence="10" id="KW-1185">Reference proteome</keyword>